<keyword evidence="6" id="KW-1185">Reference proteome</keyword>
<dbReference type="InterPro" id="IPR023296">
    <property type="entry name" value="Glyco_hydro_beta-prop_sf"/>
</dbReference>
<dbReference type="InterPro" id="IPR013148">
    <property type="entry name" value="Glyco_hydro_32_N"/>
</dbReference>
<evidence type="ECO:0000313" key="6">
    <source>
        <dbReference type="Proteomes" id="UP000298416"/>
    </source>
</evidence>
<dbReference type="GO" id="GO:0004553">
    <property type="term" value="F:hydrolase activity, hydrolyzing O-glycosyl compounds"/>
    <property type="evidence" value="ECO:0007669"/>
    <property type="project" value="InterPro"/>
</dbReference>
<reference evidence="5" key="2">
    <citation type="submission" date="2020-08" db="EMBL/GenBank/DDBJ databases">
        <title>Plant Genome Project.</title>
        <authorList>
            <person name="Zhang R.-G."/>
        </authorList>
    </citation>
    <scope>NUCLEOTIDE SEQUENCE</scope>
    <source>
        <strain evidence="5">Huo1</strain>
        <tissue evidence="5">Leaf</tissue>
    </source>
</reference>
<dbReference type="Proteomes" id="UP000298416">
    <property type="component" value="Unassembled WGS sequence"/>
</dbReference>
<evidence type="ECO:0000256" key="2">
    <source>
        <dbReference type="ARBA" id="ARBA00022801"/>
    </source>
</evidence>
<dbReference type="Pfam" id="PF00251">
    <property type="entry name" value="Glyco_hydro_32N"/>
    <property type="match status" value="2"/>
</dbReference>
<comment type="similarity">
    <text evidence="1">Belongs to the glycosyl hydrolase 32 family.</text>
</comment>
<evidence type="ECO:0000259" key="4">
    <source>
        <dbReference type="Pfam" id="PF00251"/>
    </source>
</evidence>
<keyword evidence="2" id="KW-0378">Hydrolase</keyword>
<name>A0A8X8XT76_SALSN</name>
<sequence length="253" mass="29031">MFMLHLVFLLLLSSSFLDTVTLFFGVSSLWLWFVLHPAFHYTTGPMLYNGVYHLFYQYNPYAAIWGNISWGHSVSYNHLEPALNPTEKYDINGCWSGSATLLAGESKPVILYTGSDFLGQQVQNLAMPKDLSDPLLREWLKVRMALGMYSWGARLEAMGARSRDFVKWERASRPLQESNKTAMWECPDFYPVGDDGRYVLKASFNDHDYYVLGSYDAETDEFGVTFYDDARKRRVLWGWVTEADSEAGDVERG</sequence>
<dbReference type="SUPFAM" id="SSF75005">
    <property type="entry name" value="Arabinanase/levansucrase/invertase"/>
    <property type="match status" value="1"/>
</dbReference>
<dbReference type="InterPro" id="IPR050551">
    <property type="entry name" value="Fructan_Metab_Enzymes"/>
</dbReference>
<dbReference type="SMART" id="SM00640">
    <property type="entry name" value="Glyco_32"/>
    <property type="match status" value="1"/>
</dbReference>
<feature type="domain" description="Glycosyl hydrolase family 32 N-terminal" evidence="4">
    <location>
        <begin position="44"/>
        <end position="141"/>
    </location>
</feature>
<dbReference type="CDD" id="cd18624">
    <property type="entry name" value="GH32_Fruct1-like"/>
    <property type="match status" value="1"/>
</dbReference>
<organism evidence="5">
    <name type="scientific">Salvia splendens</name>
    <name type="common">Scarlet sage</name>
    <dbReference type="NCBI Taxonomy" id="180675"/>
    <lineage>
        <taxon>Eukaryota</taxon>
        <taxon>Viridiplantae</taxon>
        <taxon>Streptophyta</taxon>
        <taxon>Embryophyta</taxon>
        <taxon>Tracheophyta</taxon>
        <taxon>Spermatophyta</taxon>
        <taxon>Magnoliopsida</taxon>
        <taxon>eudicotyledons</taxon>
        <taxon>Gunneridae</taxon>
        <taxon>Pentapetalae</taxon>
        <taxon>asterids</taxon>
        <taxon>lamiids</taxon>
        <taxon>Lamiales</taxon>
        <taxon>Lamiaceae</taxon>
        <taxon>Nepetoideae</taxon>
        <taxon>Mentheae</taxon>
        <taxon>Salviinae</taxon>
        <taxon>Salvia</taxon>
        <taxon>Salvia subgen. Calosphace</taxon>
        <taxon>core Calosphace</taxon>
    </lineage>
</organism>
<gene>
    <name evidence="5" type="ORF">SASPL_119241</name>
</gene>
<keyword evidence="3" id="KW-0326">Glycosidase</keyword>
<dbReference type="Gene3D" id="2.115.10.20">
    <property type="entry name" value="Glycosyl hydrolase domain, family 43"/>
    <property type="match status" value="2"/>
</dbReference>
<dbReference type="EMBL" id="PNBA02000007">
    <property type="protein sequence ID" value="KAG6417091.1"/>
    <property type="molecule type" value="Genomic_DNA"/>
</dbReference>
<accession>A0A8X8XT76</accession>
<comment type="caution">
    <text evidence="5">The sequence shown here is derived from an EMBL/GenBank/DDBJ whole genome shotgun (WGS) entry which is preliminary data.</text>
</comment>
<reference evidence="5" key="1">
    <citation type="submission" date="2018-01" db="EMBL/GenBank/DDBJ databases">
        <authorList>
            <person name="Mao J.F."/>
        </authorList>
    </citation>
    <scope>NUCLEOTIDE SEQUENCE</scope>
    <source>
        <strain evidence="5">Huo1</strain>
        <tissue evidence="5">Leaf</tissue>
    </source>
</reference>
<dbReference type="PANTHER" id="PTHR31953">
    <property type="entry name" value="BETA-FRUCTOFURANOSIDASE, INSOLUBLE ISOENZYME CWINV1-RELATED"/>
    <property type="match status" value="1"/>
</dbReference>
<evidence type="ECO:0000256" key="1">
    <source>
        <dbReference type="ARBA" id="ARBA00009902"/>
    </source>
</evidence>
<feature type="domain" description="Glycosyl hydrolase family 32 N-terminal" evidence="4">
    <location>
        <begin position="155"/>
        <end position="250"/>
    </location>
</feature>
<proteinExistence type="inferred from homology"/>
<dbReference type="GO" id="GO:0005975">
    <property type="term" value="P:carbohydrate metabolic process"/>
    <property type="evidence" value="ECO:0007669"/>
    <property type="project" value="InterPro"/>
</dbReference>
<dbReference type="InterPro" id="IPR001362">
    <property type="entry name" value="Glyco_hydro_32"/>
</dbReference>
<evidence type="ECO:0000256" key="3">
    <source>
        <dbReference type="ARBA" id="ARBA00023295"/>
    </source>
</evidence>
<evidence type="ECO:0000313" key="5">
    <source>
        <dbReference type="EMBL" id="KAG6417091.1"/>
    </source>
</evidence>
<dbReference type="AlphaFoldDB" id="A0A8X8XT76"/>
<protein>
    <recommendedName>
        <fullName evidence="4">Glycosyl hydrolase family 32 N-terminal domain-containing protein</fullName>
    </recommendedName>
</protein>